<dbReference type="AlphaFoldDB" id="A0AA86RIA9"/>
<reference evidence="1" key="1">
    <citation type="submission" date="2023-06" db="EMBL/GenBank/DDBJ databases">
        <authorList>
            <person name="Kurt Z."/>
        </authorList>
    </citation>
    <scope>NUCLEOTIDE SEQUENCE</scope>
</reference>
<dbReference type="InterPro" id="IPR009030">
    <property type="entry name" value="Growth_fac_rcpt_cys_sf"/>
</dbReference>
<protein>
    <submittedName>
        <fullName evidence="1">Multiple epidermal growth factor-like domain-containing protein</fullName>
    </submittedName>
    <submittedName>
        <fullName evidence="2">Multiple_epidermal growth factor-like domain-containing protein</fullName>
    </submittedName>
</protein>
<evidence type="ECO:0000313" key="3">
    <source>
        <dbReference type="Proteomes" id="UP001642409"/>
    </source>
</evidence>
<comment type="caution">
    <text evidence="1">The sequence shown here is derived from an EMBL/GenBank/DDBJ whole genome shotgun (WGS) entry which is preliminary data.</text>
</comment>
<evidence type="ECO:0000313" key="2">
    <source>
        <dbReference type="EMBL" id="CAL6066871.1"/>
    </source>
</evidence>
<sequence>MLNLLIYVILNENDEKSCTGNFTSVGGQCQCQSKLSSDGLQCVSKCADIGEALKEQGSQLQISQCHKCDRKVSREDDDFCLSIQKLSAMMVCGTNAKPDPSNLETACVCIEASLVLSGINCMCPALKYFNSVDKTCLSCPSGNPDATRTFCYTDTSKYFDHATKAYISCPGSSTSSSTQNFCKCTSSTQYMKGTVCTTCPGTTGVANSDRTSCLCASGSRFNEATTTCIACGATFSGTQNITTGSVCVCSPNGKINIANTSCATCVIGSTDKNAGSPNTAGCQCTNTSNFWSAVNNTCTECPFGITNITSSNKCFCPLSVSEVNAGNTSCICYGNNYFDGHNCIACLAHSTVVSNVCTCDADSFQVSITGGLPTCQQCPVSSTPDAGETTCVCATPNNFFTASNNSCTPCPDFSTLISNVCTCNTGYISTMSVCRKCPAFSAAASTTCTCVGNFIFDITTMTCNACPAGTTATSNKCVCATATYFLKSGVCTPCPASSSPDAAQQTCVCSVAQQFFDAASVTCKMCPGTAPLAADKRICICTDTSKKYHIGTNSCAACPTNSVINQSNICVCPITGQYMKAGTCTACPASSAPSADKYSCVCTGQFQFDGTSCVACPANSQQISGVCFCNLGLYLSGSTCTSCAANQEPNAFRTACVCTGNAINPPACTACPAHTTALDGTCKIDTDSFTKDNVTFTPCPSGSSPNAAKNGCDCADVNFYFIQSTNQCGPCAPNSQVKSLSNVCTCNDLQSFMTVTYICKPCPSGTAPDANQITCLCADVNYYLNEAEVCIQCPANTIRNANGSYCACSVTTSYLNYDSLTCIPCPAASTVAKNTNSCICTDTTKFFDNVTNECRQCPANSKEFLQLQRCQQLLQQS</sequence>
<gene>
    <name evidence="2" type="ORF">HINF_LOCUS52751</name>
    <name evidence="1" type="ORF">HINF_LOCUS62561</name>
</gene>
<dbReference type="SUPFAM" id="SSF57184">
    <property type="entry name" value="Growth factor receptor domain"/>
    <property type="match status" value="2"/>
</dbReference>
<dbReference type="EMBL" id="CATOUU010001157">
    <property type="protein sequence ID" value="CAI9974916.1"/>
    <property type="molecule type" value="Genomic_DNA"/>
</dbReference>
<accession>A0AA86RIA9</accession>
<dbReference type="Proteomes" id="UP001642409">
    <property type="component" value="Unassembled WGS sequence"/>
</dbReference>
<keyword evidence="3" id="KW-1185">Reference proteome</keyword>
<name>A0AA86RIA9_9EUKA</name>
<organism evidence="1">
    <name type="scientific">Hexamita inflata</name>
    <dbReference type="NCBI Taxonomy" id="28002"/>
    <lineage>
        <taxon>Eukaryota</taxon>
        <taxon>Metamonada</taxon>
        <taxon>Diplomonadida</taxon>
        <taxon>Hexamitidae</taxon>
        <taxon>Hexamitinae</taxon>
        <taxon>Hexamita</taxon>
    </lineage>
</organism>
<reference evidence="2 3" key="2">
    <citation type="submission" date="2024-07" db="EMBL/GenBank/DDBJ databases">
        <authorList>
            <person name="Akdeniz Z."/>
        </authorList>
    </citation>
    <scope>NUCLEOTIDE SEQUENCE [LARGE SCALE GENOMIC DNA]</scope>
</reference>
<evidence type="ECO:0000313" key="1">
    <source>
        <dbReference type="EMBL" id="CAI9974916.1"/>
    </source>
</evidence>
<proteinExistence type="predicted"/>
<dbReference type="EMBL" id="CAXDID020000265">
    <property type="protein sequence ID" value="CAL6066871.1"/>
    <property type="molecule type" value="Genomic_DNA"/>
</dbReference>